<accession>A0A016UZX9</accession>
<evidence type="ECO:0000256" key="1">
    <source>
        <dbReference type="SAM" id="Phobius"/>
    </source>
</evidence>
<organism evidence="2 3">
    <name type="scientific">Ancylostoma ceylanicum</name>
    <dbReference type="NCBI Taxonomy" id="53326"/>
    <lineage>
        <taxon>Eukaryota</taxon>
        <taxon>Metazoa</taxon>
        <taxon>Ecdysozoa</taxon>
        <taxon>Nematoda</taxon>
        <taxon>Chromadorea</taxon>
        <taxon>Rhabditida</taxon>
        <taxon>Rhabditina</taxon>
        <taxon>Rhabditomorpha</taxon>
        <taxon>Strongyloidea</taxon>
        <taxon>Ancylostomatidae</taxon>
        <taxon>Ancylostomatinae</taxon>
        <taxon>Ancylostoma</taxon>
    </lineage>
</organism>
<reference evidence="3" key="1">
    <citation type="journal article" date="2015" name="Nat. Genet.">
        <title>The genome and transcriptome of the zoonotic hookworm Ancylostoma ceylanicum identify infection-specific gene families.</title>
        <authorList>
            <person name="Schwarz E.M."/>
            <person name="Hu Y."/>
            <person name="Antoshechkin I."/>
            <person name="Miller M.M."/>
            <person name="Sternberg P.W."/>
            <person name="Aroian R.V."/>
        </authorList>
    </citation>
    <scope>NUCLEOTIDE SEQUENCE</scope>
    <source>
        <strain evidence="3">HY135</strain>
    </source>
</reference>
<evidence type="ECO:0000313" key="2">
    <source>
        <dbReference type="EMBL" id="EYC20013.1"/>
    </source>
</evidence>
<keyword evidence="1" id="KW-1133">Transmembrane helix</keyword>
<feature type="transmembrane region" description="Helical" evidence="1">
    <location>
        <begin position="60"/>
        <end position="82"/>
    </location>
</feature>
<dbReference type="OrthoDB" id="5835588at2759"/>
<comment type="caution">
    <text evidence="2">The sequence shown here is derived from an EMBL/GenBank/DDBJ whole genome shotgun (WGS) entry which is preliminary data.</text>
</comment>
<gene>
    <name evidence="2" type="primary">Acey_s0023.g825</name>
    <name evidence="2" type="ORF">Y032_0023g825</name>
</gene>
<protein>
    <submittedName>
        <fullName evidence="2">Uncharacterized protein</fullName>
    </submittedName>
</protein>
<evidence type="ECO:0000313" key="3">
    <source>
        <dbReference type="Proteomes" id="UP000024635"/>
    </source>
</evidence>
<proteinExistence type="predicted"/>
<keyword evidence="3" id="KW-1185">Reference proteome</keyword>
<keyword evidence="1" id="KW-0812">Transmembrane</keyword>
<dbReference type="Proteomes" id="UP000024635">
    <property type="component" value="Unassembled WGS sequence"/>
</dbReference>
<keyword evidence="1" id="KW-0472">Membrane</keyword>
<dbReference type="EMBL" id="JARK01001359">
    <property type="protein sequence ID" value="EYC20013.1"/>
    <property type="molecule type" value="Genomic_DNA"/>
</dbReference>
<dbReference type="AlphaFoldDB" id="A0A016UZX9"/>
<sequence length="87" mass="9666">MKDYHISAVEFPSDGQTAKQHTLVVDMDKSSIFTITKDSSSHAKTPKATATRLWTEHRKAVIVAVLVFMLVVVFVLLPLIAWRVVGS</sequence>
<name>A0A016UZX9_9BILA</name>